<protein>
    <submittedName>
        <fullName evidence="2">Uncharacterized protein</fullName>
    </submittedName>
</protein>
<sequence length="96" mass="10717">MGGSARRERYGQRGQERVDQYGWEYLDRLRGRNPQWIRGTRPAGPGHRLRLPQHRPDGLPGLPKGDSPTKETFPDRPWVAPTAGRPVAGQAFSGSS</sequence>
<reference evidence="2" key="1">
    <citation type="journal article" date="2014" name="Int. J. Syst. Evol. Microbiol.">
        <title>Complete genome sequence of Corynebacterium casei LMG S-19264T (=DSM 44701T), isolated from a smear-ripened cheese.</title>
        <authorList>
            <consortium name="US DOE Joint Genome Institute (JGI-PGF)"/>
            <person name="Walter F."/>
            <person name="Albersmeier A."/>
            <person name="Kalinowski J."/>
            <person name="Ruckert C."/>
        </authorList>
    </citation>
    <scope>NUCLEOTIDE SEQUENCE</scope>
    <source>
        <strain evidence="2">CGMCC 4.7403</strain>
    </source>
</reference>
<name>A0A918ZIG2_9ACTN</name>
<evidence type="ECO:0000313" key="2">
    <source>
        <dbReference type="EMBL" id="GHE54950.1"/>
    </source>
</evidence>
<evidence type="ECO:0000256" key="1">
    <source>
        <dbReference type="SAM" id="MobiDB-lite"/>
    </source>
</evidence>
<organism evidence="2 3">
    <name type="scientific">Streptomyces capitiformicae</name>
    <dbReference type="NCBI Taxonomy" id="2014920"/>
    <lineage>
        <taxon>Bacteria</taxon>
        <taxon>Bacillati</taxon>
        <taxon>Actinomycetota</taxon>
        <taxon>Actinomycetes</taxon>
        <taxon>Kitasatosporales</taxon>
        <taxon>Streptomycetaceae</taxon>
        <taxon>Streptomyces</taxon>
    </lineage>
</organism>
<dbReference type="AlphaFoldDB" id="A0A918ZIG2"/>
<dbReference type="EMBL" id="BNAT01000041">
    <property type="protein sequence ID" value="GHE54950.1"/>
    <property type="molecule type" value="Genomic_DNA"/>
</dbReference>
<proteinExistence type="predicted"/>
<dbReference type="Proteomes" id="UP000603227">
    <property type="component" value="Unassembled WGS sequence"/>
</dbReference>
<feature type="region of interest" description="Disordered" evidence="1">
    <location>
        <begin position="36"/>
        <end position="96"/>
    </location>
</feature>
<comment type="caution">
    <text evidence="2">The sequence shown here is derived from an EMBL/GenBank/DDBJ whole genome shotgun (WGS) entry which is preliminary data.</text>
</comment>
<accession>A0A918ZIG2</accession>
<gene>
    <name evidence="2" type="ORF">GCM10017771_77410</name>
</gene>
<evidence type="ECO:0000313" key="3">
    <source>
        <dbReference type="Proteomes" id="UP000603227"/>
    </source>
</evidence>
<keyword evidence="3" id="KW-1185">Reference proteome</keyword>
<reference evidence="2" key="2">
    <citation type="submission" date="2020-09" db="EMBL/GenBank/DDBJ databases">
        <authorList>
            <person name="Sun Q."/>
            <person name="Zhou Y."/>
        </authorList>
    </citation>
    <scope>NUCLEOTIDE SEQUENCE</scope>
    <source>
        <strain evidence="2">CGMCC 4.7403</strain>
    </source>
</reference>
<dbReference type="RefSeq" id="WP_189787115.1">
    <property type="nucleotide sequence ID" value="NZ_BNAT01000041.1"/>
</dbReference>